<evidence type="ECO:0000313" key="1">
    <source>
        <dbReference type="EMBL" id="RII40759.1"/>
    </source>
</evidence>
<dbReference type="Gene3D" id="3.40.30.10">
    <property type="entry name" value="Glutaredoxin"/>
    <property type="match status" value="1"/>
</dbReference>
<proteinExistence type="predicted"/>
<comment type="caution">
    <text evidence="1">The sequence shown here is derived from an EMBL/GenBank/DDBJ whole genome shotgun (WGS) entry which is preliminary data.</text>
</comment>
<reference evidence="1 2" key="1">
    <citation type="submission" date="2018-08" db="EMBL/GenBank/DDBJ databases">
        <title>Pseudooceanicola sediminis CY03 in the family Rhodobacteracea.</title>
        <authorList>
            <person name="Zhang Y.-J."/>
        </authorList>
    </citation>
    <scope>NUCLEOTIDE SEQUENCE [LARGE SCALE GENOMIC DNA]</scope>
    <source>
        <strain evidence="1 2">CY03</strain>
    </source>
</reference>
<accession>A0A399J979</accession>
<dbReference type="RefSeq" id="WP_119397281.1">
    <property type="nucleotide sequence ID" value="NZ_QWJJ01000001.1"/>
</dbReference>
<name>A0A399J979_9RHOB</name>
<protein>
    <submittedName>
        <fullName evidence="1">Uncharacterized protein</fullName>
    </submittedName>
</protein>
<dbReference type="Proteomes" id="UP000265848">
    <property type="component" value="Unassembled WGS sequence"/>
</dbReference>
<evidence type="ECO:0000313" key="2">
    <source>
        <dbReference type="Proteomes" id="UP000265848"/>
    </source>
</evidence>
<gene>
    <name evidence="1" type="ORF">DL237_01760</name>
</gene>
<keyword evidence="2" id="KW-1185">Reference proteome</keyword>
<dbReference type="OrthoDB" id="7726503at2"/>
<dbReference type="AlphaFoldDB" id="A0A399J979"/>
<organism evidence="1 2">
    <name type="scientific">Pseudooceanicola sediminis</name>
    <dbReference type="NCBI Taxonomy" id="2211117"/>
    <lineage>
        <taxon>Bacteria</taxon>
        <taxon>Pseudomonadati</taxon>
        <taxon>Pseudomonadota</taxon>
        <taxon>Alphaproteobacteria</taxon>
        <taxon>Rhodobacterales</taxon>
        <taxon>Paracoccaceae</taxon>
        <taxon>Pseudooceanicola</taxon>
    </lineage>
</organism>
<sequence>MRWPLFVLLGAVGLPGSTNAEPFRDALADNPYLLNEELRMLLHDEPDILASALAHGADLRNQAVWSPLQNEIETDLSRIAELSDDLFSQTHQGFGAQESARITLFTQLACAKCARAEAELRELADQHPDLRVELRSRSTALPDRLSYVIARDLGAQACARFRDAVNSSANTDEAHLMALIDQQGLDAQTLRRSAESPETMDALKAQVRMFNTLGLDTAPSYVMPRMLIRGHMPSVVLARYLARRP</sequence>
<dbReference type="SUPFAM" id="SSF52833">
    <property type="entry name" value="Thioredoxin-like"/>
    <property type="match status" value="1"/>
</dbReference>
<dbReference type="InterPro" id="IPR036249">
    <property type="entry name" value="Thioredoxin-like_sf"/>
</dbReference>
<dbReference type="EMBL" id="QWJJ01000001">
    <property type="protein sequence ID" value="RII40759.1"/>
    <property type="molecule type" value="Genomic_DNA"/>
</dbReference>